<gene>
    <name evidence="3" type="ORF">GC250_06350</name>
</gene>
<evidence type="ECO:0000256" key="1">
    <source>
        <dbReference type="ARBA" id="ARBA00022988"/>
    </source>
</evidence>
<keyword evidence="2" id="KW-0143">Chaperone</keyword>
<dbReference type="PANTHER" id="PTHR33620:SF1">
    <property type="entry name" value="UREASE ACCESSORY PROTEIN F"/>
    <property type="match status" value="1"/>
</dbReference>
<proteinExistence type="predicted"/>
<dbReference type="InterPro" id="IPR038277">
    <property type="entry name" value="UreF_sf"/>
</dbReference>
<accession>A0A6A9QTH1</accession>
<dbReference type="Pfam" id="PF01730">
    <property type="entry name" value="UreF"/>
    <property type="match status" value="1"/>
</dbReference>
<keyword evidence="1" id="KW-0996">Nickel insertion</keyword>
<protein>
    <submittedName>
        <fullName evidence="3">Urease accessory protein UreF</fullName>
    </submittedName>
</protein>
<dbReference type="InterPro" id="IPR002639">
    <property type="entry name" value="UreF"/>
</dbReference>
<dbReference type="AlphaFoldDB" id="A0A6A9QTH1"/>
<dbReference type="EMBL" id="WGGD01000005">
    <property type="protein sequence ID" value="MUN29063.1"/>
    <property type="molecule type" value="Genomic_DNA"/>
</dbReference>
<sequence length="194" mass="21821">MKAFRLFDSSLPTGSFNFSSTVEEAHYAGLNLSDYIRSVYKNSVLKGDVVAVKIAYDDPFRADRLVFASKLTKEMREASVSMGRSLADLRLCVTQFQEAVLEGNTPGTYPAVVGDTCRCYGLDVRTCMEGLAYSELSQMVNSAVRLGAMDFKEGQRLISSLLEFVEYQEFFPCNPITEVLSREHERREPKMFNS</sequence>
<evidence type="ECO:0000313" key="3">
    <source>
        <dbReference type="EMBL" id="MUN29063.1"/>
    </source>
</evidence>
<dbReference type="Gene3D" id="1.10.4190.10">
    <property type="entry name" value="Urease accessory protein UreF"/>
    <property type="match status" value="1"/>
</dbReference>
<organism evidence="3 4">
    <name type="scientific">Sulfuracidifex metallicus DSM 6482 = JCM 9184</name>
    <dbReference type="NCBI Taxonomy" id="523847"/>
    <lineage>
        <taxon>Archaea</taxon>
        <taxon>Thermoproteota</taxon>
        <taxon>Thermoprotei</taxon>
        <taxon>Sulfolobales</taxon>
        <taxon>Sulfolobaceae</taxon>
        <taxon>Sulfuracidifex</taxon>
    </lineage>
</organism>
<dbReference type="GO" id="GO:0016151">
    <property type="term" value="F:nickel cation binding"/>
    <property type="evidence" value="ECO:0007669"/>
    <property type="project" value="InterPro"/>
</dbReference>
<dbReference type="Proteomes" id="UP000470772">
    <property type="component" value="Unassembled WGS sequence"/>
</dbReference>
<evidence type="ECO:0000256" key="2">
    <source>
        <dbReference type="ARBA" id="ARBA00023186"/>
    </source>
</evidence>
<evidence type="ECO:0000313" key="4">
    <source>
        <dbReference type="Proteomes" id="UP000470772"/>
    </source>
</evidence>
<comment type="caution">
    <text evidence="3">The sequence shown here is derived from an EMBL/GenBank/DDBJ whole genome shotgun (WGS) entry which is preliminary data.</text>
</comment>
<keyword evidence="4" id="KW-1185">Reference proteome</keyword>
<dbReference type="PANTHER" id="PTHR33620">
    <property type="entry name" value="UREASE ACCESSORY PROTEIN F"/>
    <property type="match status" value="1"/>
</dbReference>
<name>A0A6A9QTH1_SULME</name>
<reference evidence="3 4" key="1">
    <citation type="submission" date="2019-10" db="EMBL/GenBank/DDBJ databases">
        <title>Sequencing and Assembly of Multiple Reported Metal-Biooxidizing Members of the Extremely Thermoacidophilic Archaeal Family Sulfolobaceae.</title>
        <authorList>
            <person name="Counts J.A."/>
            <person name="Kelly R.M."/>
        </authorList>
    </citation>
    <scope>NUCLEOTIDE SEQUENCE [LARGE SCALE GENOMIC DNA]</scope>
    <source>
        <strain evidence="3 4">DSM 6482</strain>
    </source>
</reference>